<dbReference type="AlphaFoldDB" id="A0A0E3QNE3"/>
<dbReference type="EMBL" id="CP009526">
    <property type="protein sequence ID" value="AKB51618.1"/>
    <property type="molecule type" value="Genomic_DNA"/>
</dbReference>
<evidence type="ECO:0000313" key="2">
    <source>
        <dbReference type="EMBL" id="AKB51618.1"/>
    </source>
</evidence>
<dbReference type="Proteomes" id="UP000033038">
    <property type="component" value="Chromosome"/>
</dbReference>
<protein>
    <submittedName>
        <fullName evidence="2">Uncharacterized protein</fullName>
    </submittedName>
</protein>
<keyword evidence="1" id="KW-0472">Membrane</keyword>
<dbReference type="GeneID" id="24823904"/>
<keyword evidence="1" id="KW-0812">Transmembrane</keyword>
<reference evidence="2 3" key="1">
    <citation type="submission" date="2014-07" db="EMBL/GenBank/DDBJ databases">
        <title>Methanogenic archaea and the global carbon cycle.</title>
        <authorList>
            <person name="Henriksen J.R."/>
            <person name="Luke J."/>
            <person name="Reinhart S."/>
            <person name="Benedict M.N."/>
            <person name="Youngblut N.D."/>
            <person name="Metcalf M.E."/>
            <person name="Whitaker R.J."/>
            <person name="Metcalf W.W."/>
        </authorList>
    </citation>
    <scope>NUCLEOTIDE SEQUENCE [LARGE SCALE GENOMIC DNA]</scope>
    <source>
        <strain evidence="2 3">Wiesmoor</strain>
    </source>
</reference>
<dbReference type="HOGENOM" id="CLU_048387_0_0_2"/>
<dbReference type="KEGG" id="mbw:MSBRW_2365"/>
<sequence length="410" mass="44661">MIRKIMIRSLVTLVLLTFLIIPVAGDTTVRPTVQVTCQSNPLSLFPGDNGTVTVSLKNMATGDVYVQEDSKTFDMNAYIVSASLIGTNDIEVTDKGYSNIGLIGPGDTLNLTFNIKVKKEASSGTHFLNFELIGGSDMYDLNYKIPIKIDDRNVQLVFSNLPSSMINEISTVTVDVINPRSSDINDVILSPSCEDVLIYPSNIFVGTVPARNNSTVEFTVNTVKSSPGNKKIKCLISYFNGDNHHTSETTSTNLDVISKPTLTLTNIEVNNLGSKYTLTGEINNIGLTDMKNVMVSLIDSKGINSTQPYPSYFIGSLEKDDFSSFELSAFVSPGTPEIPLLIEFRGTDNAYTSITKSVYLDSKESSVQTGKKASSPLLIAIIIIMCIAVFGIIGYSWKKQKKMNKGEGES</sequence>
<keyword evidence="1" id="KW-1133">Transmembrane helix</keyword>
<name>A0A0E3QNE3_METBA</name>
<dbReference type="RefSeq" id="WP_230669743.1">
    <property type="nucleotide sequence ID" value="NZ_CP009526.1"/>
</dbReference>
<evidence type="ECO:0000313" key="3">
    <source>
        <dbReference type="Proteomes" id="UP000033038"/>
    </source>
</evidence>
<proteinExistence type="predicted"/>
<dbReference type="PATRIC" id="fig|1434109.4.peg.3051"/>
<organism evidence="2 3">
    <name type="scientific">Methanosarcina barkeri str. Wiesmoor</name>
    <dbReference type="NCBI Taxonomy" id="1434109"/>
    <lineage>
        <taxon>Archaea</taxon>
        <taxon>Methanobacteriati</taxon>
        <taxon>Methanobacteriota</taxon>
        <taxon>Stenosarchaea group</taxon>
        <taxon>Methanomicrobia</taxon>
        <taxon>Methanosarcinales</taxon>
        <taxon>Methanosarcinaceae</taxon>
        <taxon>Methanosarcina</taxon>
    </lineage>
</organism>
<gene>
    <name evidence="2" type="ORF">MSBRW_2365</name>
</gene>
<feature type="transmembrane region" description="Helical" evidence="1">
    <location>
        <begin position="377"/>
        <end position="397"/>
    </location>
</feature>
<accession>A0A0E3QNE3</accession>
<dbReference type="PANTHER" id="PTHR35902:SF3">
    <property type="entry name" value="NPCBM-ASSOCIATED, NEW3 DOMAIN OF ALPHA-GALACTOSIDASE"/>
    <property type="match status" value="1"/>
</dbReference>
<evidence type="ECO:0000256" key="1">
    <source>
        <dbReference type="SAM" id="Phobius"/>
    </source>
</evidence>
<dbReference type="PANTHER" id="PTHR35902">
    <property type="entry name" value="S-LAYER DOMAIN-LIKE PROTEIN-RELATED"/>
    <property type="match status" value="1"/>
</dbReference>